<evidence type="ECO:0000259" key="17">
    <source>
        <dbReference type="PROSITE" id="PS50011"/>
    </source>
</evidence>
<dbReference type="KEGG" id="aten:116307260"/>
<evidence type="ECO:0000256" key="2">
    <source>
        <dbReference type="ARBA" id="ARBA00005843"/>
    </source>
</evidence>
<dbReference type="OrthoDB" id="20134at2759"/>
<protein>
    <recommendedName>
        <fullName evidence="3">non-specific serine/threonine protein kinase</fullName>
        <ecNumber evidence="3">2.7.11.1</ecNumber>
    </recommendedName>
</protein>
<dbReference type="PROSITE" id="PS50106">
    <property type="entry name" value="PDZ"/>
    <property type="match status" value="1"/>
</dbReference>
<dbReference type="InParanoid" id="A0A6P8J8C5"/>
<keyword evidence="4" id="KW-0963">Cytoplasm</keyword>
<feature type="region of interest" description="Disordered" evidence="16">
    <location>
        <begin position="527"/>
        <end position="549"/>
    </location>
</feature>
<gene>
    <name evidence="21" type="primary">LOC116307260</name>
</gene>
<evidence type="ECO:0000256" key="11">
    <source>
        <dbReference type="ARBA" id="ARBA00022833"/>
    </source>
</evidence>
<dbReference type="InterPro" id="IPR050940">
    <property type="entry name" value="Actin_reg-Ser/Thr_kinase"/>
</dbReference>
<dbReference type="PANTHER" id="PTHR46485:SF4">
    <property type="entry name" value="LIM DOMAIN KINASE 1"/>
    <property type="match status" value="1"/>
</dbReference>
<keyword evidence="13 14" id="KW-0440">LIM domain</keyword>
<feature type="compositionally biased region" description="Polar residues" evidence="16">
    <location>
        <begin position="231"/>
        <end position="240"/>
    </location>
</feature>
<dbReference type="Gene3D" id="2.10.110.10">
    <property type="entry name" value="Cysteine Rich Protein"/>
    <property type="match status" value="2"/>
</dbReference>
<dbReference type="EC" id="2.7.11.1" evidence="3"/>
<dbReference type="InterPro" id="IPR011009">
    <property type="entry name" value="Kinase-like_dom_sf"/>
</dbReference>
<evidence type="ECO:0000256" key="15">
    <source>
        <dbReference type="PROSITE-ProRule" id="PRU10141"/>
    </source>
</evidence>
<dbReference type="FunFam" id="3.30.200.20:FF:000038">
    <property type="entry name" value="LIM domain kinase 2"/>
    <property type="match status" value="1"/>
</dbReference>
<feature type="domain" description="PDZ" evidence="19">
    <location>
        <begin position="139"/>
        <end position="206"/>
    </location>
</feature>
<evidence type="ECO:0000256" key="7">
    <source>
        <dbReference type="ARBA" id="ARBA00022723"/>
    </source>
</evidence>
<dbReference type="Pfam" id="PF00595">
    <property type="entry name" value="PDZ"/>
    <property type="match status" value="1"/>
</dbReference>
<dbReference type="AlphaFoldDB" id="A0A6P8J8C5"/>
<evidence type="ECO:0000256" key="13">
    <source>
        <dbReference type="ARBA" id="ARBA00023038"/>
    </source>
</evidence>
<evidence type="ECO:0000256" key="3">
    <source>
        <dbReference type="ARBA" id="ARBA00012513"/>
    </source>
</evidence>
<evidence type="ECO:0000256" key="4">
    <source>
        <dbReference type="ARBA" id="ARBA00022490"/>
    </source>
</evidence>
<dbReference type="Gene3D" id="3.30.200.20">
    <property type="entry name" value="Phosphorylase Kinase, domain 1"/>
    <property type="match status" value="1"/>
</dbReference>
<dbReference type="PANTHER" id="PTHR46485">
    <property type="entry name" value="LIM DOMAIN KINASE 1"/>
    <property type="match status" value="1"/>
</dbReference>
<dbReference type="PROSITE" id="PS50011">
    <property type="entry name" value="PROTEIN_KINASE_DOM"/>
    <property type="match status" value="1"/>
</dbReference>
<keyword evidence="12 15" id="KW-0067">ATP-binding</keyword>
<evidence type="ECO:0000256" key="6">
    <source>
        <dbReference type="ARBA" id="ARBA00022679"/>
    </source>
</evidence>
<keyword evidence="9 15" id="KW-0547">Nucleotide-binding</keyword>
<feature type="domain" description="LIM zinc-binding" evidence="18">
    <location>
        <begin position="63"/>
        <end position="124"/>
    </location>
</feature>
<dbReference type="GO" id="GO:0005634">
    <property type="term" value="C:nucleus"/>
    <property type="evidence" value="ECO:0007669"/>
    <property type="project" value="TreeGrafter"/>
</dbReference>
<dbReference type="PROSITE" id="PS00478">
    <property type="entry name" value="LIM_DOMAIN_1"/>
    <property type="match status" value="1"/>
</dbReference>
<keyword evidence="11 14" id="KW-0862">Zinc</keyword>
<dbReference type="Proteomes" id="UP000515163">
    <property type="component" value="Unplaced"/>
</dbReference>
<reference evidence="21" key="1">
    <citation type="submission" date="2025-08" db="UniProtKB">
        <authorList>
            <consortium name="RefSeq"/>
        </authorList>
    </citation>
    <scope>IDENTIFICATION</scope>
    <source>
        <tissue evidence="21">Tentacle</tissue>
    </source>
</reference>
<feature type="compositionally biased region" description="Basic and acidic residues" evidence="16">
    <location>
        <begin position="301"/>
        <end position="310"/>
    </location>
</feature>
<dbReference type="SUPFAM" id="SSF56112">
    <property type="entry name" value="Protein kinase-like (PK-like)"/>
    <property type="match status" value="1"/>
</dbReference>
<keyword evidence="10" id="KW-0418">Kinase</keyword>
<dbReference type="GeneID" id="116307260"/>
<proteinExistence type="inferred from homology"/>
<dbReference type="GO" id="GO:0005737">
    <property type="term" value="C:cytoplasm"/>
    <property type="evidence" value="ECO:0007669"/>
    <property type="project" value="UniProtKB-SubCell"/>
</dbReference>
<dbReference type="PROSITE" id="PS50023">
    <property type="entry name" value="LIM_DOMAIN_2"/>
    <property type="match status" value="2"/>
</dbReference>
<keyword evidence="7 14" id="KW-0479">Metal-binding</keyword>
<keyword evidence="5" id="KW-0723">Serine/threonine-protein kinase</keyword>
<dbReference type="SUPFAM" id="SSF50156">
    <property type="entry name" value="PDZ domain-like"/>
    <property type="match status" value="1"/>
</dbReference>
<sequence>MSAKPCFVCREQVNLKNSAKAMRNYLHKKCFRCSVCGEDVSSCYFARGSELFCRRDYLLKHSSVCHGCACKITGPMMVIGDHKFHTECFSCNHCKRYLTDDDDYVMVERNRLLCGKCYNIEVKEAAPEYDVGSWHTIHHLHLVEDKSRKISLNVEVDALQKRKPSIETGNISIVIKQFEPGSKAADKRTLLEGDKVLELNGIQVDNENVETVGATLVKKPTGIYQITLERNPSFSSSKKPTMNLPAPSPNSLKPQLCKQDSFEGEEEYQDEKARQRQRSITFFSKRSFKRSATAASPKANGETEEKEHVTHQHSFPCTKDELNKEEMRRLKERAVSMPRSNSLSDVPKMRSPLLRAQSFKYDHGYNRVFRPCDLIIGEEIGRGFFGQVVKVTHKQTGEVMVMKELLMYNKEDTDNFLKEVALLKSLRHPHVLRFIGILYKGKTLNLITEYIRGGTLRKVLEDKVIPLSWTQKVKFCRDIADGMAYLHEMHVMHRDLNSNNCLVKNDEEMTVVVADFGLARVTEEPPSYVKNGANHSSKSPGGKPPGPKKRYTVVGTPFWMAPEMLNGKDYDERVDVFSYGIVMCEIIGRVYADPEFLPRTKYFGIDEEAYRKKFCTECPEVFYQAAFNCCSMDPDKRPTFSTVENWMEAIILHLEVGLPLPSEIESSLLPNSLSKVTESK</sequence>
<dbReference type="FunCoup" id="A0A6P8J8C5">
    <property type="interactions" value="1977"/>
</dbReference>
<dbReference type="InterPro" id="IPR000719">
    <property type="entry name" value="Prot_kinase_dom"/>
</dbReference>
<evidence type="ECO:0000256" key="9">
    <source>
        <dbReference type="ARBA" id="ARBA00022741"/>
    </source>
</evidence>
<dbReference type="PROSITE" id="PS00107">
    <property type="entry name" value="PROTEIN_KINASE_ATP"/>
    <property type="match status" value="1"/>
</dbReference>
<dbReference type="CDD" id="cd09365">
    <property type="entry name" value="LIM2_LIMK"/>
    <property type="match status" value="1"/>
</dbReference>
<evidence type="ECO:0000313" key="21">
    <source>
        <dbReference type="RefSeq" id="XP_031573285.1"/>
    </source>
</evidence>
<keyword evidence="8" id="KW-0677">Repeat</keyword>
<dbReference type="InterPro" id="IPR001478">
    <property type="entry name" value="PDZ"/>
</dbReference>
<dbReference type="FunFam" id="1.10.510.10:FF:000682">
    <property type="entry name" value="WNK lysine deficient protein kinase 4"/>
    <property type="match status" value="1"/>
</dbReference>
<feature type="binding site" evidence="15">
    <location>
        <position position="403"/>
    </location>
    <ligand>
        <name>ATP</name>
        <dbReference type="ChEBI" id="CHEBI:30616"/>
    </ligand>
</feature>
<evidence type="ECO:0000259" key="18">
    <source>
        <dbReference type="PROSITE" id="PS50023"/>
    </source>
</evidence>
<dbReference type="Pfam" id="PF00412">
    <property type="entry name" value="LIM"/>
    <property type="match status" value="2"/>
</dbReference>
<evidence type="ECO:0000256" key="1">
    <source>
        <dbReference type="ARBA" id="ARBA00004496"/>
    </source>
</evidence>
<dbReference type="InterPro" id="IPR001781">
    <property type="entry name" value="Znf_LIM"/>
</dbReference>
<dbReference type="Gene3D" id="1.10.510.10">
    <property type="entry name" value="Transferase(Phosphotransferase) domain 1"/>
    <property type="match status" value="1"/>
</dbReference>
<dbReference type="SUPFAM" id="SSF57716">
    <property type="entry name" value="Glucocorticoid receptor-like (DNA-binding domain)"/>
    <property type="match status" value="2"/>
</dbReference>
<dbReference type="GO" id="GO:0046872">
    <property type="term" value="F:metal ion binding"/>
    <property type="evidence" value="ECO:0007669"/>
    <property type="project" value="UniProtKB-KW"/>
</dbReference>
<name>A0A6P8J8C5_ACTTE</name>
<organism evidence="20 21">
    <name type="scientific">Actinia tenebrosa</name>
    <name type="common">Australian red waratah sea anemone</name>
    <dbReference type="NCBI Taxonomy" id="6105"/>
    <lineage>
        <taxon>Eukaryota</taxon>
        <taxon>Metazoa</taxon>
        <taxon>Cnidaria</taxon>
        <taxon>Anthozoa</taxon>
        <taxon>Hexacorallia</taxon>
        <taxon>Actiniaria</taxon>
        <taxon>Actiniidae</taxon>
        <taxon>Actinia</taxon>
    </lineage>
</organism>
<dbReference type="RefSeq" id="XP_031573285.1">
    <property type="nucleotide sequence ID" value="XM_031717425.1"/>
</dbReference>
<accession>A0A6P8J8C5</accession>
<dbReference type="GO" id="GO:0004674">
    <property type="term" value="F:protein serine/threonine kinase activity"/>
    <property type="evidence" value="ECO:0007669"/>
    <property type="project" value="UniProtKB-KW"/>
</dbReference>
<evidence type="ECO:0000256" key="5">
    <source>
        <dbReference type="ARBA" id="ARBA00022527"/>
    </source>
</evidence>
<feature type="domain" description="Protein kinase" evidence="17">
    <location>
        <begin position="374"/>
        <end position="647"/>
    </location>
</feature>
<evidence type="ECO:0000259" key="19">
    <source>
        <dbReference type="PROSITE" id="PS50106"/>
    </source>
</evidence>
<keyword evidence="20" id="KW-1185">Reference proteome</keyword>
<dbReference type="InterPro" id="IPR017441">
    <property type="entry name" value="Protein_kinase_ATP_BS"/>
</dbReference>
<evidence type="ECO:0000256" key="16">
    <source>
        <dbReference type="SAM" id="MobiDB-lite"/>
    </source>
</evidence>
<dbReference type="GO" id="GO:0030036">
    <property type="term" value="P:actin cytoskeleton organization"/>
    <property type="evidence" value="ECO:0007669"/>
    <property type="project" value="TreeGrafter"/>
</dbReference>
<comment type="subcellular location">
    <subcellularLocation>
        <location evidence="1">Cytoplasm</location>
    </subcellularLocation>
</comment>
<dbReference type="Pfam" id="PF00069">
    <property type="entry name" value="Pkinase"/>
    <property type="match status" value="1"/>
</dbReference>
<evidence type="ECO:0000256" key="8">
    <source>
        <dbReference type="ARBA" id="ARBA00022737"/>
    </source>
</evidence>
<evidence type="ECO:0000313" key="20">
    <source>
        <dbReference type="Proteomes" id="UP000515163"/>
    </source>
</evidence>
<comment type="similarity">
    <text evidence="2">Belongs to the protein kinase superfamily. TKL Ser/Thr protein kinase family.</text>
</comment>
<dbReference type="SMART" id="SM00132">
    <property type="entry name" value="LIM"/>
    <property type="match status" value="2"/>
</dbReference>
<keyword evidence="6" id="KW-0808">Transferase</keyword>
<evidence type="ECO:0000256" key="14">
    <source>
        <dbReference type="PROSITE-ProRule" id="PRU00125"/>
    </source>
</evidence>
<feature type="domain" description="LIM zinc-binding" evidence="18">
    <location>
        <begin position="4"/>
        <end position="62"/>
    </location>
</feature>
<dbReference type="GO" id="GO:0005524">
    <property type="term" value="F:ATP binding"/>
    <property type="evidence" value="ECO:0007669"/>
    <property type="project" value="UniProtKB-UniRule"/>
</dbReference>
<dbReference type="InterPro" id="IPR036034">
    <property type="entry name" value="PDZ_sf"/>
</dbReference>
<evidence type="ECO:0000256" key="10">
    <source>
        <dbReference type="ARBA" id="ARBA00022777"/>
    </source>
</evidence>
<dbReference type="Gene3D" id="2.30.42.10">
    <property type="match status" value="1"/>
</dbReference>
<feature type="region of interest" description="Disordered" evidence="16">
    <location>
        <begin position="231"/>
        <end position="315"/>
    </location>
</feature>
<evidence type="ECO:0000256" key="12">
    <source>
        <dbReference type="ARBA" id="ARBA00022840"/>
    </source>
</evidence>